<dbReference type="AlphaFoldDB" id="A0A4U0U619"/>
<dbReference type="Pfam" id="PF13489">
    <property type="entry name" value="Methyltransf_23"/>
    <property type="match status" value="1"/>
</dbReference>
<dbReference type="Gene3D" id="3.40.50.150">
    <property type="entry name" value="Vaccinia Virus protein VP39"/>
    <property type="match status" value="1"/>
</dbReference>
<name>A0A4U0U619_9PEZI</name>
<evidence type="ECO:0000313" key="2">
    <source>
        <dbReference type="EMBL" id="TKA30621.1"/>
    </source>
</evidence>
<dbReference type="Proteomes" id="UP000308549">
    <property type="component" value="Unassembled WGS sequence"/>
</dbReference>
<dbReference type="InterPro" id="IPR029063">
    <property type="entry name" value="SAM-dependent_MTases_sf"/>
</dbReference>
<dbReference type="EMBL" id="NAJL01000010">
    <property type="protein sequence ID" value="TKA30621.1"/>
    <property type="molecule type" value="Genomic_DNA"/>
</dbReference>
<evidence type="ECO:0000313" key="3">
    <source>
        <dbReference type="Proteomes" id="UP000308549"/>
    </source>
</evidence>
<accession>A0A4U0U619</accession>
<proteinExistence type="predicted"/>
<comment type="caution">
    <text evidence="2">The sequence shown here is derived from an EMBL/GenBank/DDBJ whole genome shotgun (WGS) entry which is preliminary data.</text>
</comment>
<dbReference type="PANTHER" id="PTHR43591:SF24">
    <property type="entry name" value="2-METHOXY-6-POLYPRENYL-1,4-BENZOQUINOL METHYLASE, MITOCHONDRIAL"/>
    <property type="match status" value="1"/>
</dbReference>
<protein>
    <recommendedName>
        <fullName evidence="4">S-adenosyl-L-methionine-dependent methyltransferase</fullName>
    </recommendedName>
</protein>
<dbReference type="CDD" id="cd02440">
    <property type="entry name" value="AdoMet_MTases"/>
    <property type="match status" value="1"/>
</dbReference>
<dbReference type="PANTHER" id="PTHR43591">
    <property type="entry name" value="METHYLTRANSFERASE"/>
    <property type="match status" value="1"/>
</dbReference>
<evidence type="ECO:0008006" key="4">
    <source>
        <dbReference type="Google" id="ProtNLM"/>
    </source>
</evidence>
<reference evidence="2 3" key="1">
    <citation type="submission" date="2017-03" db="EMBL/GenBank/DDBJ databases">
        <title>Genomes of endolithic fungi from Antarctica.</title>
        <authorList>
            <person name="Coleine C."/>
            <person name="Masonjones S."/>
            <person name="Stajich J.E."/>
        </authorList>
    </citation>
    <scope>NUCLEOTIDE SEQUENCE [LARGE SCALE GENOMIC DNA]</scope>
    <source>
        <strain evidence="2 3">CCFEE 6315</strain>
    </source>
</reference>
<evidence type="ECO:0000256" key="1">
    <source>
        <dbReference type="SAM" id="MobiDB-lite"/>
    </source>
</evidence>
<dbReference type="GO" id="GO:0008168">
    <property type="term" value="F:methyltransferase activity"/>
    <property type="evidence" value="ECO:0007669"/>
    <property type="project" value="TreeGrafter"/>
</dbReference>
<feature type="region of interest" description="Disordered" evidence="1">
    <location>
        <begin position="1"/>
        <end position="21"/>
    </location>
</feature>
<keyword evidence="3" id="KW-1185">Reference proteome</keyword>
<sequence length="289" mass="32696">MAQDGTTSDYPLPPPSMGPEAERLNTQHVLLSRTFGGLYRAPLDVSKPQCVLDVGCGTGIWSVDFAKQYPNIQVYGFDINESPDWANAPANCHFRAASLEDAETWEQLGHKFDFIFSRLIVPSVKNWPLLMRRYWDSLEPGGFMETHDLQLPFKSLDGTTSEQSKFMQFWEHLLEAMPKVGLDPGAMDRLPIELRGLGFAKVEQEEFRMLSGPWSDDAKEQELGRLGAANFKTVSRHSSPLLVKALGWSEERRVDFVAGVEREIDECWFKTFLPLKITIAQKPERDSAV</sequence>
<organism evidence="2 3">
    <name type="scientific">Salinomyces thailandicus</name>
    <dbReference type="NCBI Taxonomy" id="706561"/>
    <lineage>
        <taxon>Eukaryota</taxon>
        <taxon>Fungi</taxon>
        <taxon>Dikarya</taxon>
        <taxon>Ascomycota</taxon>
        <taxon>Pezizomycotina</taxon>
        <taxon>Dothideomycetes</taxon>
        <taxon>Dothideomycetidae</taxon>
        <taxon>Mycosphaerellales</taxon>
        <taxon>Teratosphaeriaceae</taxon>
        <taxon>Salinomyces</taxon>
    </lineage>
</organism>
<dbReference type="SUPFAM" id="SSF53335">
    <property type="entry name" value="S-adenosyl-L-methionine-dependent methyltransferases"/>
    <property type="match status" value="1"/>
</dbReference>
<dbReference type="OrthoDB" id="10017101at2759"/>
<gene>
    <name evidence="2" type="ORF">B0A50_02341</name>
</gene>